<evidence type="ECO:0000313" key="2">
    <source>
        <dbReference type="Proteomes" id="UP000176037"/>
    </source>
</evidence>
<organism evidence="1 2">
    <name type="scientific">Alteromonas lipolytica</name>
    <dbReference type="NCBI Taxonomy" id="1856405"/>
    <lineage>
        <taxon>Bacteria</taxon>
        <taxon>Pseudomonadati</taxon>
        <taxon>Pseudomonadota</taxon>
        <taxon>Gammaproteobacteria</taxon>
        <taxon>Alteromonadales</taxon>
        <taxon>Alteromonadaceae</taxon>
        <taxon>Alteromonas/Salinimonas group</taxon>
        <taxon>Alteromonas</taxon>
    </lineage>
</organism>
<dbReference type="EMBL" id="MJIC01000014">
    <property type="protein sequence ID" value="OFI33921.1"/>
    <property type="molecule type" value="Genomic_DNA"/>
</dbReference>
<evidence type="ECO:0000313" key="1">
    <source>
        <dbReference type="EMBL" id="OFI33921.1"/>
    </source>
</evidence>
<dbReference type="Proteomes" id="UP000176037">
    <property type="component" value="Unassembled WGS sequence"/>
</dbReference>
<comment type="caution">
    <text evidence="1">The sequence shown here is derived from an EMBL/GenBank/DDBJ whole genome shotgun (WGS) entry which is preliminary data.</text>
</comment>
<protein>
    <submittedName>
        <fullName evidence="1">Uncharacterized protein</fullName>
    </submittedName>
</protein>
<dbReference type="AlphaFoldDB" id="A0A1E8FDC3"/>
<gene>
    <name evidence="1" type="ORF">BFC17_20365</name>
</gene>
<dbReference type="OrthoDB" id="6287573at2"/>
<keyword evidence="2" id="KW-1185">Reference proteome</keyword>
<name>A0A1E8FDC3_9ALTE</name>
<accession>A0A1E8FDC3</accession>
<dbReference type="RefSeq" id="WP_070176848.1">
    <property type="nucleotide sequence ID" value="NZ_BMJR01000003.1"/>
</dbReference>
<reference evidence="1 2" key="1">
    <citation type="submission" date="2016-09" db="EMBL/GenBank/DDBJ databases">
        <title>Alteromonas lipolytica, a new species isolated from sea water.</title>
        <authorList>
            <person name="Wu Y.-H."/>
            <person name="Cheng H."/>
            <person name="Xu X.-W."/>
        </authorList>
    </citation>
    <scope>NUCLEOTIDE SEQUENCE [LARGE SCALE GENOMIC DNA]</scope>
    <source>
        <strain evidence="1 2">JW12</strain>
    </source>
</reference>
<sequence>MKQLEFTGLPTALQHQLYIDMRYQPAASNNETGKRRLHCTIKYAARLGMISPIFISWLYGINRSLALEHLNKLVKADLLNVAPTVRVPDGRVYVLTLAGAKLAEELLLQHVPFRSSTNPQLQVNQNTLMHDVILQYVLARGIHNVDGDGNYRPQWTGFISEKEFKRLYPSSTIRNVDGLVIEPDGACCAIEIEHSYKPIQIRKNILLKYRDALQDSLYDKVFFISQSLQILQYSKRINGLAMDTLTSIVDRKTGRSPLSDNDRKLLEDRLIYRTKFCEEISTLFYP</sequence>
<proteinExistence type="predicted"/>